<dbReference type="Proteomes" id="UP000323386">
    <property type="component" value="Unassembled WGS sequence"/>
</dbReference>
<keyword evidence="4" id="KW-1185">Reference proteome</keyword>
<evidence type="ECO:0000259" key="2">
    <source>
        <dbReference type="SMART" id="SM00853"/>
    </source>
</evidence>
<feature type="compositionally biased region" description="Polar residues" evidence="1">
    <location>
        <begin position="431"/>
        <end position="444"/>
    </location>
</feature>
<evidence type="ECO:0000313" key="4">
    <source>
        <dbReference type="Proteomes" id="UP000323386"/>
    </source>
</evidence>
<dbReference type="PANTHER" id="PTHR10073">
    <property type="entry name" value="DNA MISMATCH REPAIR PROTEIN MLH, PMS, MUTL"/>
    <property type="match status" value="1"/>
</dbReference>
<feature type="domain" description="MutL C-terminal dimerisation" evidence="2">
    <location>
        <begin position="466"/>
        <end position="695"/>
    </location>
</feature>
<dbReference type="Gene3D" id="3.30.1540.20">
    <property type="entry name" value="MutL, C-terminal domain, dimerisation subdomain"/>
    <property type="match status" value="1"/>
</dbReference>
<feature type="compositionally biased region" description="Low complexity" evidence="1">
    <location>
        <begin position="294"/>
        <end position="305"/>
    </location>
</feature>
<dbReference type="SMART" id="SM00853">
    <property type="entry name" value="MutL_C"/>
    <property type="match status" value="1"/>
</dbReference>
<accession>A0A5C3F6W7</accession>
<dbReference type="AlphaFoldDB" id="A0A5C3F6W7"/>
<name>A0A5C3F6W7_9BASI</name>
<dbReference type="EMBL" id="OOIP01000016">
    <property type="protein sequence ID" value="SPO39920.1"/>
    <property type="molecule type" value="Genomic_DNA"/>
</dbReference>
<organism evidence="3 4">
    <name type="scientific">Pseudozyma flocculosa</name>
    <dbReference type="NCBI Taxonomy" id="84751"/>
    <lineage>
        <taxon>Eukaryota</taxon>
        <taxon>Fungi</taxon>
        <taxon>Dikarya</taxon>
        <taxon>Basidiomycota</taxon>
        <taxon>Ustilaginomycotina</taxon>
        <taxon>Ustilaginomycetes</taxon>
        <taxon>Ustilaginales</taxon>
        <taxon>Ustilaginaceae</taxon>
        <taxon>Pseudozyma</taxon>
    </lineage>
</organism>
<dbReference type="GO" id="GO:0006298">
    <property type="term" value="P:mismatch repair"/>
    <property type="evidence" value="ECO:0007669"/>
    <property type="project" value="InterPro"/>
</dbReference>
<evidence type="ECO:0000313" key="3">
    <source>
        <dbReference type="EMBL" id="SPO39920.1"/>
    </source>
</evidence>
<feature type="compositionally biased region" description="Low complexity" evidence="1">
    <location>
        <begin position="348"/>
        <end position="370"/>
    </location>
</feature>
<gene>
    <name evidence="3" type="ORF">PSFLO_05401</name>
</gene>
<dbReference type="GO" id="GO:0005524">
    <property type="term" value="F:ATP binding"/>
    <property type="evidence" value="ECO:0007669"/>
    <property type="project" value="InterPro"/>
</dbReference>
<feature type="region of interest" description="Disordered" evidence="1">
    <location>
        <begin position="258"/>
        <end position="307"/>
    </location>
</feature>
<dbReference type="GO" id="GO:0032300">
    <property type="term" value="C:mismatch repair complex"/>
    <property type="evidence" value="ECO:0007669"/>
    <property type="project" value="InterPro"/>
</dbReference>
<dbReference type="InterPro" id="IPR014790">
    <property type="entry name" value="MutL_C"/>
</dbReference>
<feature type="region of interest" description="Disordered" evidence="1">
    <location>
        <begin position="407"/>
        <end position="444"/>
    </location>
</feature>
<dbReference type="PANTHER" id="PTHR10073:SF47">
    <property type="entry name" value="DNA MISMATCH REPAIR PROTEIN MLH3"/>
    <property type="match status" value="1"/>
</dbReference>
<dbReference type="InterPro" id="IPR037198">
    <property type="entry name" value="MutL_C_sf"/>
</dbReference>
<dbReference type="GO" id="GO:0016887">
    <property type="term" value="F:ATP hydrolysis activity"/>
    <property type="evidence" value="ECO:0007669"/>
    <property type="project" value="InterPro"/>
</dbReference>
<reference evidence="3 4" key="1">
    <citation type="submission" date="2018-03" db="EMBL/GenBank/DDBJ databases">
        <authorList>
            <person name="Guldener U."/>
        </authorList>
    </citation>
    <scope>NUCLEOTIDE SEQUENCE [LARGE SCALE GENOMIC DNA]</scope>
    <source>
        <strain evidence="3 4">DAOM196992</strain>
    </source>
</reference>
<protein>
    <recommendedName>
        <fullName evidence="2">MutL C-terminal dimerisation domain-containing protein</fullName>
    </recommendedName>
</protein>
<sequence>MHIANASHVTGTQQLTPSFALRSRTQTNSLADRFGDIHGSQLIRPRRLQEIEIHQNFLLAGVKDRRPQTAVTIGSTAAANSRVSSRREVNVVIDGFFSTWPYEAAGPSAQRLFFNHECLPPLSRGSRGIGDVPVDGFDDHFGPLPRSLSAELNKYGLLDDSHQPLLERGEKRPRTSGAMPASTTFANPQDAHKALASIFRQKLEALGKLVDDHQVAYLVRIRVEPVGANRTGTPAKHRLSFGALIKAVEASILGPAASKADDKYTAHEGKRTSPLDATATTSRKRLKTIGPGAAGNAGSARSSARYEAPPAPAGMIVWTDPLTQRRYFVDGRTGTSYPADYPRSTVLQRPSSSPSNTTSRRQRPMSSRPSTADRTRLAKEAVAIGHEPDRPQWLRATLSGWTNPAFDTTLPRHDGGEVPTLNRDHPRRPTSTRGASTMDAQRTGTGSTFADVESAIPHSSLRRAHVIGQVDEKFIACLLDLSLPTEDSVADMAGRPGLMRCGDGSRTAASPLLVCIDQHAADERVRYERFLAEYVAGCLAGAIASVPIRQDDEVLVSLDQDLVEALSYRFEDVDVTIQQELTFWGFEVGKIDSRAAGQRSAARTVTVEIRSIPEVWSDKVLKRDGRSLAEREEVREVVRSHLVALSHRPEGSLGEGPTTNDEAASVVIAQRVPRKVREWIASKACRSAIMFNDPLDRQQCEALVARLAECSFPFICAHGRPSVVPLCLI</sequence>
<evidence type="ECO:0000256" key="1">
    <source>
        <dbReference type="SAM" id="MobiDB-lite"/>
    </source>
</evidence>
<proteinExistence type="predicted"/>
<dbReference type="GO" id="GO:0140664">
    <property type="term" value="F:ATP-dependent DNA damage sensor activity"/>
    <property type="evidence" value="ECO:0007669"/>
    <property type="project" value="InterPro"/>
</dbReference>
<dbReference type="InterPro" id="IPR038973">
    <property type="entry name" value="MutL/Mlh/Pms-like"/>
</dbReference>
<dbReference type="OrthoDB" id="429932at2759"/>
<dbReference type="SUPFAM" id="SSF118116">
    <property type="entry name" value="DNA mismatch repair protein MutL"/>
    <property type="match status" value="1"/>
</dbReference>
<feature type="compositionally biased region" description="Basic and acidic residues" evidence="1">
    <location>
        <begin position="259"/>
        <end position="273"/>
    </location>
</feature>
<dbReference type="InterPro" id="IPR042120">
    <property type="entry name" value="MutL_C_dimsub"/>
</dbReference>
<feature type="region of interest" description="Disordered" evidence="1">
    <location>
        <begin position="333"/>
        <end position="376"/>
    </location>
</feature>